<feature type="chain" id="PRO_5043600071" evidence="2">
    <location>
        <begin position="27"/>
        <end position="96"/>
    </location>
</feature>
<gene>
    <name evidence="4" type="ORF">Q8A57_09510</name>
</gene>
<feature type="region of interest" description="Disordered" evidence="1">
    <location>
        <begin position="38"/>
        <end position="96"/>
    </location>
</feature>
<name>A0AAW8B4R7_9GAMM</name>
<evidence type="ECO:0000256" key="2">
    <source>
        <dbReference type="SAM" id="SignalP"/>
    </source>
</evidence>
<dbReference type="AlphaFoldDB" id="A0AAW8B4R7"/>
<accession>A0AAW8B4R7</accession>
<evidence type="ECO:0000313" key="5">
    <source>
        <dbReference type="Proteomes" id="UP001178354"/>
    </source>
</evidence>
<sequence length="96" mass="10521">MSVRPLTLIRIAMMSLFLLAITPAGAQVFKCVDSRGKTTFSDRPCESSSAEKVIEQRSRGESSSANKLADKRSGLGRFVDRAEQMSKRPGTRNDGK</sequence>
<dbReference type="RefSeq" id="WP_305170868.1">
    <property type="nucleotide sequence ID" value="NZ_JAUUUU010000005.1"/>
</dbReference>
<dbReference type="InterPro" id="IPR025392">
    <property type="entry name" value="DUF4124"/>
</dbReference>
<evidence type="ECO:0000256" key="1">
    <source>
        <dbReference type="SAM" id="MobiDB-lite"/>
    </source>
</evidence>
<evidence type="ECO:0000313" key="4">
    <source>
        <dbReference type="EMBL" id="MDP1521204.1"/>
    </source>
</evidence>
<feature type="domain" description="DUF4124" evidence="3">
    <location>
        <begin position="16"/>
        <end position="57"/>
    </location>
</feature>
<dbReference type="EMBL" id="JAUUUU010000005">
    <property type="protein sequence ID" value="MDP1521204.1"/>
    <property type="molecule type" value="Genomic_DNA"/>
</dbReference>
<dbReference type="Proteomes" id="UP001178354">
    <property type="component" value="Unassembled WGS sequence"/>
</dbReference>
<keyword evidence="5" id="KW-1185">Reference proteome</keyword>
<evidence type="ECO:0000259" key="3">
    <source>
        <dbReference type="Pfam" id="PF13511"/>
    </source>
</evidence>
<feature type="compositionally biased region" description="Basic and acidic residues" evidence="1">
    <location>
        <begin position="68"/>
        <end position="96"/>
    </location>
</feature>
<reference evidence="4" key="1">
    <citation type="journal article" date="2010" name="Int. J. Syst. Evol. Microbiol.">
        <title>Porticoccus litoralis gen. nov., sp. nov., a gammaproteobacterium isolated from the Yellow Sea.</title>
        <authorList>
            <person name="Oh H.M."/>
            <person name="Kim H."/>
            <person name="Kim K.M."/>
            <person name="Min G.S."/>
            <person name="Cho J.C."/>
        </authorList>
    </citation>
    <scope>NUCLEOTIDE SEQUENCE</scope>
    <source>
        <strain evidence="4">DSM 25064</strain>
    </source>
</reference>
<keyword evidence="2" id="KW-0732">Signal</keyword>
<comment type="caution">
    <text evidence="4">The sequence shown here is derived from an EMBL/GenBank/DDBJ whole genome shotgun (WGS) entry which is preliminary data.</text>
</comment>
<feature type="compositionally biased region" description="Polar residues" evidence="1">
    <location>
        <begin position="38"/>
        <end position="50"/>
    </location>
</feature>
<organism evidence="4 5">
    <name type="scientific">Porticoccus litoralis</name>
    <dbReference type="NCBI Taxonomy" id="434086"/>
    <lineage>
        <taxon>Bacteria</taxon>
        <taxon>Pseudomonadati</taxon>
        <taxon>Pseudomonadota</taxon>
        <taxon>Gammaproteobacteria</taxon>
        <taxon>Cellvibrionales</taxon>
        <taxon>Porticoccaceae</taxon>
        <taxon>Porticoccus</taxon>
    </lineage>
</organism>
<dbReference type="Pfam" id="PF13511">
    <property type="entry name" value="DUF4124"/>
    <property type="match status" value="1"/>
</dbReference>
<proteinExistence type="predicted"/>
<protein>
    <submittedName>
        <fullName evidence="4">DUF4124 domain-containing protein</fullName>
    </submittedName>
</protein>
<reference evidence="4" key="2">
    <citation type="submission" date="2023-08" db="EMBL/GenBank/DDBJ databases">
        <authorList>
            <person name="Luo J."/>
        </authorList>
    </citation>
    <scope>NUCLEOTIDE SEQUENCE</scope>
    <source>
        <strain evidence="4">DSM 25064</strain>
    </source>
</reference>
<feature type="signal peptide" evidence="2">
    <location>
        <begin position="1"/>
        <end position="26"/>
    </location>
</feature>